<dbReference type="GO" id="GO:0006355">
    <property type="term" value="P:regulation of DNA-templated transcription"/>
    <property type="evidence" value="ECO:0007669"/>
    <property type="project" value="TreeGrafter"/>
</dbReference>
<feature type="domain" description="A-kinase anchor protein 7-like phosphoesterase" evidence="1">
    <location>
        <begin position="7"/>
        <end position="256"/>
    </location>
</feature>
<evidence type="ECO:0000259" key="1">
    <source>
        <dbReference type="Pfam" id="PF10469"/>
    </source>
</evidence>
<dbReference type="EMBL" id="JAQQWP010000002">
    <property type="protein sequence ID" value="KAK8130225.1"/>
    <property type="molecule type" value="Genomic_DNA"/>
</dbReference>
<evidence type="ECO:0000313" key="3">
    <source>
        <dbReference type="Proteomes" id="UP001392437"/>
    </source>
</evidence>
<organism evidence="2 3">
    <name type="scientific">Apiospora kogelbergensis</name>
    <dbReference type="NCBI Taxonomy" id="1337665"/>
    <lineage>
        <taxon>Eukaryota</taxon>
        <taxon>Fungi</taxon>
        <taxon>Dikarya</taxon>
        <taxon>Ascomycota</taxon>
        <taxon>Pezizomycotina</taxon>
        <taxon>Sordariomycetes</taxon>
        <taxon>Xylariomycetidae</taxon>
        <taxon>Amphisphaeriales</taxon>
        <taxon>Apiosporaceae</taxon>
        <taxon>Apiospora</taxon>
    </lineage>
</organism>
<name>A0AAW0R8U1_9PEZI</name>
<accession>A0AAW0R8U1</accession>
<dbReference type="InterPro" id="IPR009210">
    <property type="entry name" value="ASCC1"/>
</dbReference>
<dbReference type="AlphaFoldDB" id="A0AAW0R8U1"/>
<dbReference type="PANTHER" id="PTHR13360">
    <property type="entry name" value="ACTIVATING SIGNAL COINTEGRATOR 1 COMPLEX SUBUNIT 1"/>
    <property type="match status" value="1"/>
</dbReference>
<dbReference type="GO" id="GO:0005634">
    <property type="term" value="C:nucleus"/>
    <property type="evidence" value="ECO:0007669"/>
    <property type="project" value="TreeGrafter"/>
</dbReference>
<dbReference type="Gene3D" id="3.90.1140.10">
    <property type="entry name" value="Cyclic phosphodiesterase"/>
    <property type="match status" value="1"/>
</dbReference>
<protein>
    <recommendedName>
        <fullName evidence="1">A-kinase anchor protein 7-like phosphoesterase domain-containing protein</fullName>
    </recommendedName>
</protein>
<dbReference type="Pfam" id="PF10469">
    <property type="entry name" value="AKAP7_NLS"/>
    <property type="match status" value="1"/>
</dbReference>
<keyword evidence="3" id="KW-1185">Reference proteome</keyword>
<evidence type="ECO:0000313" key="2">
    <source>
        <dbReference type="EMBL" id="KAK8130225.1"/>
    </source>
</evidence>
<gene>
    <name evidence="2" type="ORF">PG999_002605</name>
</gene>
<dbReference type="InterPro" id="IPR019510">
    <property type="entry name" value="AKAP7-like_phosphoesterase"/>
</dbReference>
<dbReference type="Proteomes" id="UP001392437">
    <property type="component" value="Unassembled WGS sequence"/>
</dbReference>
<proteinExistence type="predicted"/>
<dbReference type="PANTHER" id="PTHR13360:SF1">
    <property type="entry name" value="ACTIVATING SIGNAL COINTEGRATOR 1 COMPLEX SUBUNIT 1"/>
    <property type="match status" value="1"/>
</dbReference>
<dbReference type="GO" id="GO:0006307">
    <property type="term" value="P:DNA alkylation repair"/>
    <property type="evidence" value="ECO:0007669"/>
    <property type="project" value="InterPro"/>
</dbReference>
<reference evidence="2 3" key="1">
    <citation type="submission" date="2023-01" db="EMBL/GenBank/DDBJ databases">
        <title>Analysis of 21 Apiospora genomes using comparative genomics revels a genus with tremendous synthesis potential of carbohydrate active enzymes and secondary metabolites.</title>
        <authorList>
            <person name="Sorensen T."/>
        </authorList>
    </citation>
    <scope>NUCLEOTIDE SEQUENCE [LARGE SCALE GENOMIC DNA]</scope>
    <source>
        <strain evidence="2 3">CBS 117206</strain>
    </source>
</reference>
<comment type="caution">
    <text evidence="2">The sequence shown here is derived from an EMBL/GenBank/DDBJ whole genome shotgun (WGS) entry which is preliminary data.</text>
</comment>
<sequence length="260" mass="28663">MAPRPPPTHFLCIPLVSSLSRPQLASALASFSSDVTSPQSFGVPAEAIRPVGTLHLTLGVMSFPKNEGLDRATELLKTLVPRQILGSIIGPQQQVQGLESNIQDKDKDKDPPKPLPQQLSVTLRGLHSMQSSLSKAAVLYSPPVDTDGTLQKFCESVKQTFQLAGIMAEEERPLLLHATILNTIYVKGEKGGGTGRRQQGRRRERLTIDARDMLDRYDDFTWMKDVPVEKIAICRMGAKKQEDGDEAYEVEAEIEMDNGQ</sequence>